<dbReference type="Gene3D" id="3.40.50.300">
    <property type="entry name" value="P-loop containing nucleotide triphosphate hydrolases"/>
    <property type="match status" value="1"/>
</dbReference>
<keyword evidence="12 14" id="KW-0119">Carbohydrate metabolism</keyword>
<dbReference type="SUPFAM" id="SSF53795">
    <property type="entry name" value="PEP carboxykinase-like"/>
    <property type="match status" value="1"/>
</dbReference>
<evidence type="ECO:0000256" key="5">
    <source>
        <dbReference type="ARBA" id="ARBA00022679"/>
    </source>
</evidence>
<dbReference type="SUPFAM" id="SSF75138">
    <property type="entry name" value="HprK N-terminal domain-like"/>
    <property type="match status" value="1"/>
</dbReference>
<comment type="catalytic activity">
    <reaction evidence="13 14">
        <text>[HPr protein]-O-phospho-L-serine + phosphate + H(+) = [HPr protein]-L-serine + diphosphate</text>
        <dbReference type="Rhea" id="RHEA:46604"/>
        <dbReference type="Rhea" id="RHEA-COMP:11602"/>
        <dbReference type="Rhea" id="RHEA-COMP:11603"/>
        <dbReference type="ChEBI" id="CHEBI:15378"/>
        <dbReference type="ChEBI" id="CHEBI:29999"/>
        <dbReference type="ChEBI" id="CHEBI:33019"/>
        <dbReference type="ChEBI" id="CHEBI:43474"/>
        <dbReference type="ChEBI" id="CHEBI:83421"/>
    </reaction>
</comment>
<dbReference type="EMBL" id="DVLW01000261">
    <property type="protein sequence ID" value="HIT95414.1"/>
    <property type="molecule type" value="Genomic_DNA"/>
</dbReference>
<comment type="subunit">
    <text evidence="14">Homohexamer.</text>
</comment>
<gene>
    <name evidence="14 17" type="primary">hprK</name>
    <name evidence="17" type="ORF">IAC43_09525</name>
</gene>
<dbReference type="Proteomes" id="UP000824160">
    <property type="component" value="Unassembled WGS sequence"/>
</dbReference>
<name>A0A9D1H9W9_9FIRM</name>
<dbReference type="PANTHER" id="PTHR30305:SF1">
    <property type="entry name" value="HPR KINASE_PHOSPHORYLASE"/>
    <property type="match status" value="1"/>
</dbReference>
<evidence type="ECO:0000259" key="16">
    <source>
        <dbReference type="Pfam" id="PF07475"/>
    </source>
</evidence>
<evidence type="ECO:0000256" key="11">
    <source>
        <dbReference type="ARBA" id="ARBA00023268"/>
    </source>
</evidence>
<evidence type="ECO:0000256" key="1">
    <source>
        <dbReference type="ARBA" id="ARBA00001120"/>
    </source>
</evidence>
<keyword evidence="8 14" id="KW-0418">Kinase</keyword>
<keyword evidence="9 14" id="KW-0067">ATP-binding</keyword>
<evidence type="ECO:0000256" key="9">
    <source>
        <dbReference type="ARBA" id="ARBA00022840"/>
    </source>
</evidence>
<dbReference type="CDD" id="cd01918">
    <property type="entry name" value="HprK_C"/>
    <property type="match status" value="1"/>
</dbReference>
<dbReference type="GO" id="GO:0004674">
    <property type="term" value="F:protein serine/threonine kinase activity"/>
    <property type="evidence" value="ECO:0007669"/>
    <property type="project" value="UniProtKB-KW"/>
</dbReference>
<dbReference type="GO" id="GO:0000155">
    <property type="term" value="F:phosphorelay sensor kinase activity"/>
    <property type="evidence" value="ECO:0007669"/>
    <property type="project" value="InterPro"/>
</dbReference>
<feature type="domain" description="HPr kinase/phosphorylase C-terminal" evidence="16">
    <location>
        <begin position="134"/>
        <end position="302"/>
    </location>
</feature>
<dbReference type="InterPro" id="IPR011126">
    <property type="entry name" value="Hpr_kin/Pase_Hpr_N"/>
</dbReference>
<feature type="active site" evidence="14">
    <location>
        <position position="163"/>
    </location>
</feature>
<organism evidence="17 18">
    <name type="scientific">Candidatus Faecivivens stercoripullorum</name>
    <dbReference type="NCBI Taxonomy" id="2840805"/>
    <lineage>
        <taxon>Bacteria</taxon>
        <taxon>Bacillati</taxon>
        <taxon>Bacillota</taxon>
        <taxon>Clostridia</taxon>
        <taxon>Eubacteriales</taxon>
        <taxon>Oscillospiraceae</taxon>
        <taxon>Oscillospiraceae incertae sedis</taxon>
        <taxon>Candidatus Faecivivens</taxon>
    </lineage>
</organism>
<dbReference type="HAMAP" id="MF_01249">
    <property type="entry name" value="HPr_kinase"/>
    <property type="match status" value="1"/>
</dbReference>
<keyword evidence="7 14" id="KW-0547">Nucleotide-binding</keyword>
<keyword evidence="11 14" id="KW-0511">Multifunctional enzyme</keyword>
<dbReference type="InterPro" id="IPR003755">
    <property type="entry name" value="HPr(Ser)_kin/Pase"/>
</dbReference>
<proteinExistence type="inferred from homology"/>
<comment type="caution">
    <text evidence="17">The sequence shown here is derived from an EMBL/GenBank/DDBJ whole genome shotgun (WGS) entry which is preliminary data.</text>
</comment>
<dbReference type="AlphaFoldDB" id="A0A9D1H9W9"/>
<feature type="binding site" evidence="14">
    <location>
        <position position="164"/>
    </location>
    <ligand>
        <name>Mg(2+)</name>
        <dbReference type="ChEBI" id="CHEBI:18420"/>
    </ligand>
</feature>
<comment type="miscellaneous">
    <text evidence="14">Both phosphorylation and phosphorolysis are carried out by the same active site and suggest a common mechanism for both reactions.</text>
</comment>
<sequence length="323" mass="36645">MATQYSVTLAKIIREFSLETVYTPDDPANIKISSNNINRPGLFINGFYEYFDSERIQILGKMENAFLLDLPKDVLRERMDKLCAYHVPMVIVTRGLEVLPELREAAEKYHVPLLTTEETTTNLTVSMISFLNVELAPRITRHGVLVEVYGEGIMITGDSGVGKSECAMELVKRGHRLIADDAVEIRKISNKRLVGTSPDNIRHFMELRGVGIINARRLFGMGSVKTNEKIDMLVHLEQWNPEKVYDRMGMENEYTEMLGIRIPALTIPVKPGRNLAIIIEVAAMNNRQKKMGYNAAKELLQKLGMPVEMIGNTEEVEDNDWDF</sequence>
<evidence type="ECO:0000256" key="4">
    <source>
        <dbReference type="ARBA" id="ARBA00022527"/>
    </source>
</evidence>
<dbReference type="GO" id="GO:0000287">
    <property type="term" value="F:magnesium ion binding"/>
    <property type="evidence" value="ECO:0007669"/>
    <property type="project" value="UniProtKB-UniRule"/>
</dbReference>
<dbReference type="GO" id="GO:0004712">
    <property type="term" value="F:protein serine/threonine/tyrosine kinase activity"/>
    <property type="evidence" value="ECO:0007669"/>
    <property type="project" value="UniProtKB-UniRule"/>
</dbReference>
<feature type="active site" description="Proton acceptor; for phosphorylation activity. Proton donor; for dephosphorylation activity" evidence="14">
    <location>
        <position position="181"/>
    </location>
</feature>
<dbReference type="Pfam" id="PF07475">
    <property type="entry name" value="Hpr_kinase_C"/>
    <property type="match status" value="1"/>
</dbReference>
<feature type="binding site" evidence="14">
    <location>
        <begin position="157"/>
        <end position="164"/>
    </location>
    <ligand>
        <name>ATP</name>
        <dbReference type="ChEBI" id="CHEBI:30616"/>
    </ligand>
</feature>
<dbReference type="GO" id="GO:0006109">
    <property type="term" value="P:regulation of carbohydrate metabolic process"/>
    <property type="evidence" value="ECO:0007669"/>
    <property type="project" value="UniProtKB-UniRule"/>
</dbReference>
<evidence type="ECO:0000313" key="17">
    <source>
        <dbReference type="EMBL" id="HIT95414.1"/>
    </source>
</evidence>
<feature type="binding site" evidence="14">
    <location>
        <position position="206"/>
    </location>
    <ligand>
        <name>Mg(2+)</name>
        <dbReference type="ChEBI" id="CHEBI:18420"/>
    </ligand>
</feature>
<dbReference type="EC" id="2.7.4.-" evidence="14"/>
<comment type="function">
    <text evidence="14">Catalyzes the ATP- as well as the pyrophosphate-dependent phosphorylation of a specific serine residue in HPr, a phosphocarrier protein of the phosphoenolpyruvate-dependent sugar phosphotransferase system (PTS). HprK/P also catalyzes the pyrophosphate-producing, inorganic phosphate-dependent dephosphorylation (phosphorolysis) of seryl-phosphorylated HPr (P-Ser-HPr). The two antagonistic activities of HprK/P are regulated by several intracellular metabolites, which change their concentration in response to the absence or presence of rapidly metabolisable carbon sources (glucose, fructose, etc.) in the growth medium. Therefore, by controlling the phosphorylation state of HPr, HPrK/P is a sensor enzyme that plays a major role in the regulation of carbon metabolism and sugar transport: it mediates carbon catabolite repression (CCR), and regulates PTS-catalyzed carbohydrate uptake and inducer exclusion.</text>
</comment>
<evidence type="ECO:0000256" key="10">
    <source>
        <dbReference type="ARBA" id="ARBA00022842"/>
    </source>
</evidence>
<dbReference type="GO" id="GO:0005524">
    <property type="term" value="F:ATP binding"/>
    <property type="evidence" value="ECO:0007669"/>
    <property type="project" value="UniProtKB-UniRule"/>
</dbReference>
<keyword evidence="5 14" id="KW-0808">Transferase</keyword>
<evidence type="ECO:0000313" key="18">
    <source>
        <dbReference type="Proteomes" id="UP000824160"/>
    </source>
</evidence>
<dbReference type="EC" id="2.7.11.-" evidence="14"/>
<reference evidence="17" key="1">
    <citation type="submission" date="2020-10" db="EMBL/GenBank/DDBJ databases">
        <authorList>
            <person name="Gilroy R."/>
        </authorList>
    </citation>
    <scope>NUCLEOTIDE SEQUENCE</scope>
    <source>
        <strain evidence="17">ChiBcec7-5410</strain>
    </source>
</reference>
<dbReference type="NCBIfam" id="TIGR00679">
    <property type="entry name" value="hpr-ser"/>
    <property type="match status" value="1"/>
</dbReference>
<dbReference type="FunFam" id="3.40.50.300:FF:000174">
    <property type="entry name" value="HPr kinase/phosphorylase"/>
    <property type="match status" value="1"/>
</dbReference>
<evidence type="ECO:0000256" key="12">
    <source>
        <dbReference type="ARBA" id="ARBA00023277"/>
    </source>
</evidence>
<feature type="region of interest" description="Important for the catalytic mechanism of dephosphorylation" evidence="14">
    <location>
        <begin position="268"/>
        <end position="273"/>
    </location>
</feature>
<dbReference type="InterPro" id="IPR027417">
    <property type="entry name" value="P-loop_NTPase"/>
</dbReference>
<evidence type="ECO:0000256" key="3">
    <source>
        <dbReference type="ARBA" id="ARBA00006883"/>
    </source>
</evidence>
<accession>A0A9D1H9W9</accession>
<dbReference type="Pfam" id="PF02603">
    <property type="entry name" value="Hpr_kinase_N"/>
    <property type="match status" value="1"/>
</dbReference>
<keyword evidence="4 14" id="KW-0723">Serine/threonine-protein kinase</keyword>
<feature type="domain" description="HPr(Ser) kinase/phosphorylase N-terminal" evidence="15">
    <location>
        <begin position="7"/>
        <end position="131"/>
    </location>
</feature>
<comment type="cofactor">
    <cofactor evidence="2 14">
        <name>Mg(2+)</name>
        <dbReference type="ChEBI" id="CHEBI:18420"/>
    </cofactor>
</comment>
<evidence type="ECO:0000259" key="15">
    <source>
        <dbReference type="Pfam" id="PF02603"/>
    </source>
</evidence>
<evidence type="ECO:0000256" key="13">
    <source>
        <dbReference type="ARBA" id="ARBA00047657"/>
    </source>
</evidence>
<keyword evidence="6 14" id="KW-0479">Metal-binding</keyword>
<evidence type="ECO:0000256" key="8">
    <source>
        <dbReference type="ARBA" id="ARBA00022777"/>
    </source>
</evidence>
<dbReference type="Gene3D" id="3.40.1390.20">
    <property type="entry name" value="HprK N-terminal domain-like"/>
    <property type="match status" value="1"/>
</dbReference>
<feature type="region of interest" description="Important for the catalytic mechanism of both phosphorylation and dephosphorylation" evidence="14">
    <location>
        <begin position="205"/>
        <end position="214"/>
    </location>
</feature>
<comment type="catalytic activity">
    <reaction evidence="1 14">
        <text>[HPr protein]-L-serine + ATP = [HPr protein]-O-phospho-L-serine + ADP + H(+)</text>
        <dbReference type="Rhea" id="RHEA:46600"/>
        <dbReference type="Rhea" id="RHEA-COMP:11602"/>
        <dbReference type="Rhea" id="RHEA-COMP:11603"/>
        <dbReference type="ChEBI" id="CHEBI:15378"/>
        <dbReference type="ChEBI" id="CHEBI:29999"/>
        <dbReference type="ChEBI" id="CHEBI:30616"/>
        <dbReference type="ChEBI" id="CHEBI:83421"/>
        <dbReference type="ChEBI" id="CHEBI:456216"/>
    </reaction>
</comment>
<comment type="similarity">
    <text evidence="3 14">Belongs to the HPrK/P family.</text>
</comment>
<protein>
    <recommendedName>
        <fullName evidence="14">HPr kinase/phosphorylase</fullName>
        <shortName evidence="14">HPrK/P</shortName>
        <ecNumber evidence="14">2.7.11.-</ecNumber>
        <ecNumber evidence="14">2.7.4.-</ecNumber>
    </recommendedName>
    <alternativeName>
        <fullName evidence="14">HPr(Ser) kinase/phosphorylase</fullName>
    </alternativeName>
</protein>
<feature type="active site" evidence="14">
    <location>
        <position position="247"/>
    </location>
</feature>
<reference evidence="17" key="2">
    <citation type="journal article" date="2021" name="PeerJ">
        <title>Extensive microbial diversity within the chicken gut microbiome revealed by metagenomics and culture.</title>
        <authorList>
            <person name="Gilroy R."/>
            <person name="Ravi A."/>
            <person name="Getino M."/>
            <person name="Pursley I."/>
            <person name="Horton D.L."/>
            <person name="Alikhan N.F."/>
            <person name="Baker D."/>
            <person name="Gharbi K."/>
            <person name="Hall N."/>
            <person name="Watson M."/>
            <person name="Adriaenssens E.M."/>
            <person name="Foster-Nyarko E."/>
            <person name="Jarju S."/>
            <person name="Secka A."/>
            <person name="Antonio M."/>
            <person name="Oren A."/>
            <person name="Chaudhuri R.R."/>
            <person name="La Ragione R."/>
            <person name="Hildebrand F."/>
            <person name="Pallen M.J."/>
        </authorList>
    </citation>
    <scope>NUCLEOTIDE SEQUENCE</scope>
    <source>
        <strain evidence="17">ChiBcec7-5410</strain>
    </source>
</reference>
<evidence type="ECO:0000256" key="6">
    <source>
        <dbReference type="ARBA" id="ARBA00022723"/>
    </source>
</evidence>
<dbReference type="InterPro" id="IPR028979">
    <property type="entry name" value="Ser_kin/Pase_Hpr-like_N_sf"/>
</dbReference>
<dbReference type="PANTHER" id="PTHR30305">
    <property type="entry name" value="PROTEIN YJDM-RELATED"/>
    <property type="match status" value="1"/>
</dbReference>
<dbReference type="InterPro" id="IPR011104">
    <property type="entry name" value="Hpr_kin/Pase_C"/>
</dbReference>
<comment type="domain">
    <text evidence="14">The Walker A ATP-binding motif also binds Pi and PPi.</text>
</comment>
<evidence type="ECO:0000256" key="14">
    <source>
        <dbReference type="HAMAP-Rule" id="MF_01249"/>
    </source>
</evidence>
<feature type="active site" evidence="14">
    <location>
        <position position="142"/>
    </location>
</feature>
<evidence type="ECO:0000256" key="2">
    <source>
        <dbReference type="ARBA" id="ARBA00001946"/>
    </source>
</evidence>
<keyword evidence="10 14" id="KW-0460">Magnesium</keyword>
<evidence type="ECO:0000256" key="7">
    <source>
        <dbReference type="ARBA" id="ARBA00022741"/>
    </source>
</evidence>